<sequence length="163" mass="18611">MINLMQLPQIILKEKLPLDSFQVSSVDSSLKIEPEFQQKLTQNWKEFVAEAESKGNSLWDGTYYRLENIDELNQGKKEFKFSELKYSTLRGITQEAIVNSNIFKQYPIYTCATAGLILTNDNFYVFGSRKDNTMHTQSMDFIGGGLQSDELTLNSGIDIQSNM</sequence>
<evidence type="ECO:0000313" key="1">
    <source>
        <dbReference type="EMBL" id="MCA9387369.1"/>
    </source>
</evidence>
<protein>
    <submittedName>
        <fullName evidence="1">Uncharacterized protein</fullName>
    </submittedName>
</protein>
<reference evidence="1" key="1">
    <citation type="submission" date="2020-04" db="EMBL/GenBank/DDBJ databases">
        <authorList>
            <person name="Zhang T."/>
        </authorList>
    </citation>
    <scope>NUCLEOTIDE SEQUENCE</scope>
    <source>
        <strain evidence="1">HKST-UBA09</strain>
    </source>
</reference>
<feature type="non-terminal residue" evidence="1">
    <location>
        <position position="163"/>
    </location>
</feature>
<comment type="caution">
    <text evidence="1">The sequence shown here is derived from an EMBL/GenBank/DDBJ whole genome shotgun (WGS) entry which is preliminary data.</text>
</comment>
<name>A0A955RLS0_9BACT</name>
<evidence type="ECO:0000313" key="2">
    <source>
        <dbReference type="Proteomes" id="UP000714915"/>
    </source>
</evidence>
<gene>
    <name evidence="1" type="ORF">KC669_05030</name>
</gene>
<dbReference type="EMBL" id="JAGQLF010000101">
    <property type="protein sequence ID" value="MCA9387369.1"/>
    <property type="molecule type" value="Genomic_DNA"/>
</dbReference>
<accession>A0A955RLS0</accession>
<reference evidence="1" key="2">
    <citation type="journal article" date="2021" name="Microbiome">
        <title>Successional dynamics and alternative stable states in a saline activated sludge microbial community over 9 years.</title>
        <authorList>
            <person name="Wang Y."/>
            <person name="Ye J."/>
            <person name="Ju F."/>
            <person name="Liu L."/>
            <person name="Boyd J.A."/>
            <person name="Deng Y."/>
            <person name="Parks D.H."/>
            <person name="Jiang X."/>
            <person name="Yin X."/>
            <person name="Woodcroft B.J."/>
            <person name="Tyson G.W."/>
            <person name="Hugenholtz P."/>
            <person name="Polz M.F."/>
            <person name="Zhang T."/>
        </authorList>
    </citation>
    <scope>NUCLEOTIDE SEQUENCE</scope>
    <source>
        <strain evidence="1">HKST-UBA09</strain>
    </source>
</reference>
<dbReference type="AlphaFoldDB" id="A0A955RLS0"/>
<proteinExistence type="predicted"/>
<organism evidence="1 2">
    <name type="scientific">Candidatus Dojkabacteria bacterium</name>
    <dbReference type="NCBI Taxonomy" id="2099670"/>
    <lineage>
        <taxon>Bacteria</taxon>
        <taxon>Candidatus Dojkabacteria</taxon>
    </lineage>
</organism>
<dbReference type="Proteomes" id="UP000714915">
    <property type="component" value="Unassembled WGS sequence"/>
</dbReference>